<keyword evidence="9 12" id="KW-0030">Aminoacyl-tRNA synthetase</keyword>
<dbReference type="GO" id="GO:0005524">
    <property type="term" value="F:ATP binding"/>
    <property type="evidence" value="ECO:0007669"/>
    <property type="project" value="UniProtKB-UniRule"/>
</dbReference>
<dbReference type="PANTHER" id="PTHR43697">
    <property type="entry name" value="SERYL-TRNA SYNTHETASE"/>
    <property type="match status" value="1"/>
</dbReference>
<feature type="coiled-coil region" evidence="15">
    <location>
        <begin position="30"/>
        <end position="88"/>
    </location>
</feature>
<dbReference type="Pfam" id="PF02403">
    <property type="entry name" value="Seryl_tRNA_N"/>
    <property type="match status" value="1"/>
</dbReference>
<dbReference type="GO" id="GO:0005737">
    <property type="term" value="C:cytoplasm"/>
    <property type="evidence" value="ECO:0007669"/>
    <property type="project" value="UniProtKB-SubCell"/>
</dbReference>
<evidence type="ECO:0000256" key="4">
    <source>
        <dbReference type="ARBA" id="ARBA00022490"/>
    </source>
</evidence>
<dbReference type="InterPro" id="IPR010978">
    <property type="entry name" value="tRNA-bd_arm"/>
</dbReference>
<keyword evidence="6 12" id="KW-0547">Nucleotide-binding</keyword>
<feature type="binding site" evidence="12">
    <location>
        <position position="383"/>
    </location>
    <ligand>
        <name>L-serine</name>
        <dbReference type="ChEBI" id="CHEBI:33384"/>
    </ligand>
</feature>
<evidence type="ECO:0000256" key="15">
    <source>
        <dbReference type="SAM" id="Coils"/>
    </source>
</evidence>
<comment type="caution">
    <text evidence="12">Lacks conserved residue(s) required for the propagation of feature annotation.</text>
</comment>
<evidence type="ECO:0000259" key="16">
    <source>
        <dbReference type="PROSITE" id="PS50862"/>
    </source>
</evidence>
<dbReference type="EMBL" id="BMJQ01000004">
    <property type="protein sequence ID" value="GGF13722.1"/>
    <property type="molecule type" value="Genomic_DNA"/>
</dbReference>
<name>A0A8J2YSS3_9PROT</name>
<comment type="domain">
    <text evidence="12">Consists of two distinct domains, a catalytic core and a N-terminal extension that is involved in tRNA binding.</text>
</comment>
<organism evidence="17 18">
    <name type="scientific">Aliidongia dinghuensis</name>
    <dbReference type="NCBI Taxonomy" id="1867774"/>
    <lineage>
        <taxon>Bacteria</taxon>
        <taxon>Pseudomonadati</taxon>
        <taxon>Pseudomonadota</taxon>
        <taxon>Alphaproteobacteria</taxon>
        <taxon>Rhodospirillales</taxon>
        <taxon>Dongiaceae</taxon>
        <taxon>Aliidongia</taxon>
    </lineage>
</organism>
<gene>
    <name evidence="12 17" type="primary">serS</name>
    <name evidence="17" type="ORF">GCM10011611_19320</name>
</gene>
<dbReference type="Gene3D" id="3.30.930.10">
    <property type="entry name" value="Bira Bifunctional Protein, Domain 2"/>
    <property type="match status" value="1"/>
</dbReference>
<dbReference type="CDD" id="cd00770">
    <property type="entry name" value="SerRS_core"/>
    <property type="match status" value="1"/>
</dbReference>
<comment type="catalytic activity">
    <reaction evidence="10 12">
        <text>tRNA(Sec) + L-serine + ATP = L-seryl-tRNA(Sec) + AMP + diphosphate + H(+)</text>
        <dbReference type="Rhea" id="RHEA:42580"/>
        <dbReference type="Rhea" id="RHEA-COMP:9742"/>
        <dbReference type="Rhea" id="RHEA-COMP:10128"/>
        <dbReference type="ChEBI" id="CHEBI:15378"/>
        <dbReference type="ChEBI" id="CHEBI:30616"/>
        <dbReference type="ChEBI" id="CHEBI:33019"/>
        <dbReference type="ChEBI" id="CHEBI:33384"/>
        <dbReference type="ChEBI" id="CHEBI:78442"/>
        <dbReference type="ChEBI" id="CHEBI:78533"/>
        <dbReference type="ChEBI" id="CHEBI:456215"/>
        <dbReference type="EC" id="6.1.1.11"/>
    </reaction>
</comment>
<evidence type="ECO:0000256" key="6">
    <source>
        <dbReference type="ARBA" id="ARBA00022741"/>
    </source>
</evidence>
<dbReference type="Proteomes" id="UP000646365">
    <property type="component" value="Unassembled WGS sequence"/>
</dbReference>
<dbReference type="EC" id="6.1.1.11" evidence="12"/>
<dbReference type="UniPathway" id="UPA00906">
    <property type="reaction ID" value="UER00895"/>
</dbReference>
<evidence type="ECO:0000256" key="3">
    <source>
        <dbReference type="ARBA" id="ARBA00010728"/>
    </source>
</evidence>
<comment type="pathway">
    <text evidence="2 12">Aminoacyl-tRNA biosynthesis; selenocysteinyl-tRNA(Sec) biosynthesis; L-seryl-tRNA(Sec) from L-serine and tRNA(Sec): step 1/1.</text>
</comment>
<dbReference type="PIRSF" id="PIRSF001529">
    <property type="entry name" value="Ser-tRNA-synth_IIa"/>
    <property type="match status" value="1"/>
</dbReference>
<dbReference type="InterPro" id="IPR015866">
    <property type="entry name" value="Ser-tRNA-synth_1_N"/>
</dbReference>
<dbReference type="GO" id="GO:0016260">
    <property type="term" value="P:selenocysteine biosynthetic process"/>
    <property type="evidence" value="ECO:0007669"/>
    <property type="project" value="UniProtKB-UniRule"/>
</dbReference>
<dbReference type="InterPro" id="IPR033729">
    <property type="entry name" value="SerRS_core"/>
</dbReference>
<feature type="binding site" evidence="13">
    <location>
        <position position="381"/>
    </location>
    <ligand>
        <name>L-serine</name>
        <dbReference type="ChEBI" id="CHEBI:33384"/>
    </ligand>
</feature>
<evidence type="ECO:0000256" key="10">
    <source>
        <dbReference type="ARBA" id="ARBA00047929"/>
    </source>
</evidence>
<evidence type="ECO:0000313" key="17">
    <source>
        <dbReference type="EMBL" id="GGF13722.1"/>
    </source>
</evidence>
<dbReference type="SUPFAM" id="SSF46589">
    <property type="entry name" value="tRNA-binding arm"/>
    <property type="match status" value="1"/>
</dbReference>
<evidence type="ECO:0000256" key="14">
    <source>
        <dbReference type="PIRSR" id="PIRSR001529-2"/>
    </source>
</evidence>
<dbReference type="GO" id="GO:0006434">
    <property type="term" value="P:seryl-tRNA aminoacylation"/>
    <property type="evidence" value="ECO:0007669"/>
    <property type="project" value="UniProtKB-UniRule"/>
</dbReference>
<reference evidence="17" key="2">
    <citation type="submission" date="2020-09" db="EMBL/GenBank/DDBJ databases">
        <authorList>
            <person name="Sun Q."/>
            <person name="Zhou Y."/>
        </authorList>
    </citation>
    <scope>NUCLEOTIDE SEQUENCE</scope>
    <source>
        <strain evidence="17">CGMCC 1.15725</strain>
    </source>
</reference>
<evidence type="ECO:0000256" key="1">
    <source>
        <dbReference type="ARBA" id="ARBA00004496"/>
    </source>
</evidence>
<evidence type="ECO:0000256" key="8">
    <source>
        <dbReference type="ARBA" id="ARBA00022917"/>
    </source>
</evidence>
<keyword evidence="15" id="KW-0175">Coiled coil</keyword>
<evidence type="ECO:0000256" key="13">
    <source>
        <dbReference type="PIRSR" id="PIRSR001529-1"/>
    </source>
</evidence>
<dbReference type="PRINTS" id="PR00981">
    <property type="entry name" value="TRNASYNTHSER"/>
</dbReference>
<keyword evidence="18" id="KW-1185">Reference proteome</keyword>
<feature type="domain" description="Aminoacyl-transfer RNA synthetases class-II family profile" evidence="16">
    <location>
        <begin position="171"/>
        <end position="408"/>
    </location>
</feature>
<evidence type="ECO:0000256" key="7">
    <source>
        <dbReference type="ARBA" id="ARBA00022840"/>
    </source>
</evidence>
<dbReference type="HAMAP" id="MF_00176">
    <property type="entry name" value="Ser_tRNA_synth_type1"/>
    <property type="match status" value="1"/>
</dbReference>
<comment type="function">
    <text evidence="12">Catalyzes the attachment of serine to tRNA(Ser). Is also able to aminoacylate tRNA(Sec) with serine, to form the misacylated tRNA L-seryl-tRNA(Sec), which will be further converted into selenocysteinyl-tRNA(Sec).</text>
</comment>
<dbReference type="SUPFAM" id="SSF55681">
    <property type="entry name" value="Class II aaRS and biotin synthetases"/>
    <property type="match status" value="1"/>
</dbReference>
<dbReference type="RefSeq" id="WP_189045003.1">
    <property type="nucleotide sequence ID" value="NZ_BMJQ01000004.1"/>
</dbReference>
<evidence type="ECO:0000256" key="12">
    <source>
        <dbReference type="HAMAP-Rule" id="MF_00176"/>
    </source>
</evidence>
<dbReference type="Pfam" id="PF00587">
    <property type="entry name" value="tRNA-synt_2b"/>
    <property type="match status" value="1"/>
</dbReference>
<evidence type="ECO:0000256" key="5">
    <source>
        <dbReference type="ARBA" id="ARBA00022598"/>
    </source>
</evidence>
<dbReference type="Gene3D" id="1.10.287.40">
    <property type="entry name" value="Serine-tRNA synthetase, tRNA binding domain"/>
    <property type="match status" value="1"/>
</dbReference>
<feature type="binding site" evidence="12">
    <location>
        <begin position="229"/>
        <end position="231"/>
    </location>
    <ligand>
        <name>L-serine</name>
        <dbReference type="ChEBI" id="CHEBI:33384"/>
    </ligand>
</feature>
<comment type="subunit">
    <text evidence="12">Homodimer. The tRNA molecule binds across the dimer.</text>
</comment>
<comment type="similarity">
    <text evidence="3 12">Belongs to the class-II aminoacyl-tRNA synthetase family. Type-1 seryl-tRNA synthetase subfamily.</text>
</comment>
<feature type="binding site" evidence="12 14">
    <location>
        <begin position="347"/>
        <end position="350"/>
    </location>
    <ligand>
        <name>ATP</name>
        <dbReference type="ChEBI" id="CHEBI:30616"/>
    </ligand>
</feature>
<dbReference type="PROSITE" id="PS50862">
    <property type="entry name" value="AA_TRNA_LIGASE_II"/>
    <property type="match status" value="1"/>
</dbReference>
<comment type="caution">
    <text evidence="17">The sequence shown here is derived from an EMBL/GenBank/DDBJ whole genome shotgun (WGS) entry which is preliminary data.</text>
</comment>
<reference evidence="17" key="1">
    <citation type="journal article" date="2014" name="Int. J. Syst. Evol. Microbiol.">
        <title>Complete genome sequence of Corynebacterium casei LMG S-19264T (=DSM 44701T), isolated from a smear-ripened cheese.</title>
        <authorList>
            <consortium name="US DOE Joint Genome Institute (JGI-PGF)"/>
            <person name="Walter F."/>
            <person name="Albersmeier A."/>
            <person name="Kalinowski J."/>
            <person name="Ruckert C."/>
        </authorList>
    </citation>
    <scope>NUCLEOTIDE SEQUENCE</scope>
    <source>
        <strain evidence="17">CGMCC 1.15725</strain>
    </source>
</reference>
<comment type="subcellular location">
    <subcellularLocation>
        <location evidence="1 12">Cytoplasm</location>
    </subcellularLocation>
</comment>
<keyword evidence="8 12" id="KW-0648">Protein biosynthesis</keyword>
<sequence>MHDLKAIRDAAADFDRGLARRGLAPHSARILDLDAARRAAQTELQEIQTKRNELSRGIGIAKSKGEPVEAIMAEVAAMKDRMAVLEGDERRLGEELDAILAALPNLPAPEVPDGADEHGNVEVRRWGSPRNFAFAPKQHFELGEALGLMDFSRAAKVAGARFTVLKGALARMERALGAFMLDTHTTEFGYTEVIPPALVNDATVFGTGQLPKFSEDLFRTTDGRWLIPTAEVPLTNLTADEILDEAALPLRWTAFTPCFRSEAGSAGRDTRGMIRQHQFSKVELVSIAHPDHSEAEHERMTSAAETILQKLGLPYRVMLLCAGDMGFTARKTYDLEVWLPGQQAYREISSCSNCGEFQARRMKTRFRPAESKGNRNVHTLNGSGLAVGRTLVAILENYQREDGTVEVPAPLRPYMGGLEKIGL</sequence>
<feature type="binding site" evidence="12 14">
    <location>
        <begin position="260"/>
        <end position="262"/>
    </location>
    <ligand>
        <name>ATP</name>
        <dbReference type="ChEBI" id="CHEBI:30616"/>
    </ligand>
</feature>
<dbReference type="GO" id="GO:0004828">
    <property type="term" value="F:serine-tRNA ligase activity"/>
    <property type="evidence" value="ECO:0007669"/>
    <property type="project" value="UniProtKB-UniRule"/>
</dbReference>
<evidence type="ECO:0000313" key="18">
    <source>
        <dbReference type="Proteomes" id="UP000646365"/>
    </source>
</evidence>
<feature type="binding site" evidence="12 13">
    <location>
        <position position="283"/>
    </location>
    <ligand>
        <name>L-serine</name>
        <dbReference type="ChEBI" id="CHEBI:33384"/>
    </ligand>
</feature>
<dbReference type="AlphaFoldDB" id="A0A8J2YSS3"/>
<protein>
    <recommendedName>
        <fullName evidence="12">Serine--tRNA ligase</fullName>
        <ecNumber evidence="12">6.1.1.11</ecNumber>
    </recommendedName>
    <alternativeName>
        <fullName evidence="12">Seryl-tRNA synthetase</fullName>
        <shortName evidence="12">SerRS</shortName>
    </alternativeName>
    <alternativeName>
        <fullName evidence="12">Seryl-tRNA(Ser/Sec) synthetase</fullName>
    </alternativeName>
</protein>
<dbReference type="InterPro" id="IPR002317">
    <property type="entry name" value="Ser-tRNA-ligase_type_1"/>
</dbReference>
<feature type="binding site" evidence="13">
    <location>
        <position position="260"/>
    </location>
    <ligand>
        <name>L-serine</name>
        <dbReference type="ChEBI" id="CHEBI:33384"/>
    </ligand>
</feature>
<dbReference type="InterPro" id="IPR045864">
    <property type="entry name" value="aa-tRNA-synth_II/BPL/LPL"/>
</dbReference>
<accession>A0A8J2YSS3</accession>
<feature type="binding site" evidence="13">
    <location>
        <position position="229"/>
    </location>
    <ligand>
        <name>L-serine</name>
        <dbReference type="ChEBI" id="CHEBI:33384"/>
    </ligand>
</feature>
<keyword evidence="5 12" id="KW-0436">Ligase</keyword>
<proteinExistence type="inferred from homology"/>
<dbReference type="PANTHER" id="PTHR43697:SF1">
    <property type="entry name" value="SERINE--TRNA LIGASE"/>
    <property type="match status" value="1"/>
</dbReference>
<evidence type="ECO:0000256" key="2">
    <source>
        <dbReference type="ARBA" id="ARBA00005045"/>
    </source>
</evidence>
<evidence type="ECO:0000256" key="11">
    <source>
        <dbReference type="ARBA" id="ARBA00048823"/>
    </source>
</evidence>
<evidence type="ECO:0000256" key="9">
    <source>
        <dbReference type="ARBA" id="ARBA00023146"/>
    </source>
</evidence>
<dbReference type="InterPro" id="IPR042103">
    <property type="entry name" value="SerRS_1_N_sf"/>
</dbReference>
<dbReference type="InterPro" id="IPR006195">
    <property type="entry name" value="aa-tRNA-synth_II"/>
</dbReference>
<keyword evidence="4 12" id="KW-0963">Cytoplasm</keyword>
<dbReference type="NCBIfam" id="TIGR00414">
    <property type="entry name" value="serS"/>
    <property type="match status" value="1"/>
</dbReference>
<keyword evidence="7 12" id="KW-0067">ATP-binding</keyword>
<comment type="catalytic activity">
    <reaction evidence="11 12">
        <text>tRNA(Ser) + L-serine + ATP = L-seryl-tRNA(Ser) + AMP + diphosphate + H(+)</text>
        <dbReference type="Rhea" id="RHEA:12292"/>
        <dbReference type="Rhea" id="RHEA-COMP:9669"/>
        <dbReference type="Rhea" id="RHEA-COMP:9703"/>
        <dbReference type="ChEBI" id="CHEBI:15378"/>
        <dbReference type="ChEBI" id="CHEBI:30616"/>
        <dbReference type="ChEBI" id="CHEBI:33019"/>
        <dbReference type="ChEBI" id="CHEBI:33384"/>
        <dbReference type="ChEBI" id="CHEBI:78442"/>
        <dbReference type="ChEBI" id="CHEBI:78533"/>
        <dbReference type="ChEBI" id="CHEBI:456215"/>
        <dbReference type="EC" id="6.1.1.11"/>
    </reaction>
</comment>
<dbReference type="InterPro" id="IPR002314">
    <property type="entry name" value="aa-tRNA-synt_IIb"/>
</dbReference>